<feature type="domain" description="Cation efflux protein cytoplasmic" evidence="11">
    <location>
        <begin position="259"/>
        <end position="334"/>
    </location>
</feature>
<evidence type="ECO:0000259" key="10">
    <source>
        <dbReference type="Pfam" id="PF01545"/>
    </source>
</evidence>
<evidence type="ECO:0000256" key="9">
    <source>
        <dbReference type="SAM" id="Phobius"/>
    </source>
</evidence>
<dbReference type="PANTHER" id="PTHR11562">
    <property type="entry name" value="CATION EFFLUX PROTEIN/ ZINC TRANSPORTER"/>
    <property type="match status" value="1"/>
</dbReference>
<dbReference type="PANTHER" id="PTHR11562:SF17">
    <property type="entry name" value="RE54080P-RELATED"/>
    <property type="match status" value="1"/>
</dbReference>
<evidence type="ECO:0000256" key="3">
    <source>
        <dbReference type="ARBA" id="ARBA00022448"/>
    </source>
</evidence>
<dbReference type="Pfam" id="PF16916">
    <property type="entry name" value="ZT_dimer"/>
    <property type="match status" value="1"/>
</dbReference>
<evidence type="ECO:0000259" key="11">
    <source>
        <dbReference type="Pfam" id="PF16916"/>
    </source>
</evidence>
<evidence type="ECO:0000256" key="6">
    <source>
        <dbReference type="ARBA" id="ARBA00022989"/>
    </source>
</evidence>
<evidence type="ECO:0000256" key="7">
    <source>
        <dbReference type="ARBA" id="ARBA00023065"/>
    </source>
</evidence>
<keyword evidence="5" id="KW-0862">Zinc</keyword>
<keyword evidence="6 9" id="KW-1133">Transmembrane helix</keyword>
<evidence type="ECO:0000256" key="4">
    <source>
        <dbReference type="ARBA" id="ARBA00022692"/>
    </source>
</evidence>
<keyword evidence="5" id="KW-0864">Zinc transport</keyword>
<feature type="transmembrane region" description="Helical" evidence="9">
    <location>
        <begin position="226"/>
        <end position="247"/>
    </location>
</feature>
<dbReference type="Gene3D" id="1.20.1510.10">
    <property type="entry name" value="Cation efflux protein transmembrane domain"/>
    <property type="match status" value="1"/>
</dbReference>
<keyword evidence="7" id="KW-0406">Ion transport</keyword>
<dbReference type="GO" id="GO:0010043">
    <property type="term" value="P:response to zinc ion"/>
    <property type="evidence" value="ECO:0007669"/>
    <property type="project" value="TreeGrafter"/>
</dbReference>
<dbReference type="Proteomes" id="UP000036681">
    <property type="component" value="Unplaced"/>
</dbReference>
<feature type="transmembrane region" description="Helical" evidence="9">
    <location>
        <begin position="112"/>
        <end position="134"/>
    </location>
</feature>
<dbReference type="InterPro" id="IPR027469">
    <property type="entry name" value="Cation_efflux_TMD_sf"/>
</dbReference>
<feature type="domain" description="Cation efflux protein transmembrane" evidence="10">
    <location>
        <begin position="45"/>
        <end position="255"/>
    </location>
</feature>
<evidence type="ECO:0000313" key="12">
    <source>
        <dbReference type="Proteomes" id="UP000036681"/>
    </source>
</evidence>
<keyword evidence="8 9" id="KW-0472">Membrane</keyword>
<accession>A0A0M3IID6</accession>
<comment type="subcellular location">
    <subcellularLocation>
        <location evidence="1">Membrane</location>
        <topology evidence="1">Multi-pass membrane protein</topology>
    </subcellularLocation>
</comment>
<dbReference type="InterPro" id="IPR002524">
    <property type="entry name" value="Cation_efflux"/>
</dbReference>
<reference evidence="13" key="1">
    <citation type="submission" date="2017-02" db="UniProtKB">
        <authorList>
            <consortium name="WormBaseParasite"/>
        </authorList>
    </citation>
    <scope>IDENTIFICATION</scope>
</reference>
<dbReference type="SUPFAM" id="SSF161111">
    <property type="entry name" value="Cation efflux protein transmembrane domain-like"/>
    <property type="match status" value="1"/>
</dbReference>
<evidence type="ECO:0000313" key="13">
    <source>
        <dbReference type="WBParaSite" id="ALUE_0001830001-mRNA-1"/>
    </source>
</evidence>
<organism evidence="12 13">
    <name type="scientific">Ascaris lumbricoides</name>
    <name type="common">Giant roundworm</name>
    <dbReference type="NCBI Taxonomy" id="6252"/>
    <lineage>
        <taxon>Eukaryota</taxon>
        <taxon>Metazoa</taxon>
        <taxon>Ecdysozoa</taxon>
        <taxon>Nematoda</taxon>
        <taxon>Chromadorea</taxon>
        <taxon>Rhabditida</taxon>
        <taxon>Spirurina</taxon>
        <taxon>Ascaridomorpha</taxon>
        <taxon>Ascaridoidea</taxon>
        <taxon>Ascarididae</taxon>
        <taxon>Ascaris</taxon>
    </lineage>
</organism>
<sequence>MYEDERLLIDEKPDYGSSDRNLNDFHCHDRRVDAPTSSRRAKRVLWASLVVCLGFMICEVIGGLLAQSLAIITDAAHLLTDFASMLISLFALYLAGRPASQRMSFGWHRAEVLGAFVSVFLIWIITGILVYLAIDRIIRADYDIDAQIMAITASLGVIVNIVMGVLLYFGGHTHSHGTTGRNSPDAGEQPNINVRAAMIHVLGDLIQSVGVLVAALLIFFNETWSIVDPICTLLFSVIVICTTFYIVRDALVVLLEGRPSSIDFRSVFDSLENIEGVRKVHDLRIWALTLDKVAISVHLEVNESCNAQHILRTTTLMLRNRYGVHESTIQIEGYLPSTQDCNQCIPPI</sequence>
<feature type="transmembrane region" description="Helical" evidence="9">
    <location>
        <begin position="201"/>
        <end position="220"/>
    </location>
</feature>
<feature type="transmembrane region" description="Helical" evidence="9">
    <location>
        <begin position="44"/>
        <end position="66"/>
    </location>
</feature>
<keyword evidence="4 9" id="KW-0812">Transmembrane</keyword>
<evidence type="ECO:0000256" key="2">
    <source>
        <dbReference type="ARBA" id="ARBA00008873"/>
    </source>
</evidence>
<proteinExistence type="inferred from homology"/>
<dbReference type="InterPro" id="IPR036837">
    <property type="entry name" value="Cation_efflux_CTD_sf"/>
</dbReference>
<dbReference type="Pfam" id="PF01545">
    <property type="entry name" value="Cation_efflux"/>
    <property type="match status" value="1"/>
</dbReference>
<evidence type="ECO:0000256" key="1">
    <source>
        <dbReference type="ARBA" id="ARBA00004141"/>
    </source>
</evidence>
<keyword evidence="3" id="KW-0813">Transport</keyword>
<dbReference type="InterPro" id="IPR058533">
    <property type="entry name" value="Cation_efflux_TM"/>
</dbReference>
<dbReference type="InterPro" id="IPR050681">
    <property type="entry name" value="CDF/SLC30A"/>
</dbReference>
<comment type="similarity">
    <text evidence="2">Belongs to the cation diffusion facilitator (CDF) transporter (TC 2.A.4) family. SLC30A subfamily.</text>
</comment>
<protein>
    <submittedName>
        <fullName evidence="13">Zinc transporter 2</fullName>
    </submittedName>
</protein>
<dbReference type="GO" id="GO:0005886">
    <property type="term" value="C:plasma membrane"/>
    <property type="evidence" value="ECO:0007669"/>
    <property type="project" value="TreeGrafter"/>
</dbReference>
<dbReference type="InterPro" id="IPR027470">
    <property type="entry name" value="Cation_efflux_CTD"/>
</dbReference>
<keyword evidence="12" id="KW-1185">Reference proteome</keyword>
<evidence type="ECO:0000256" key="8">
    <source>
        <dbReference type="ARBA" id="ARBA00023136"/>
    </source>
</evidence>
<evidence type="ECO:0000256" key="5">
    <source>
        <dbReference type="ARBA" id="ARBA00022906"/>
    </source>
</evidence>
<dbReference type="WBParaSite" id="ALUE_0001830001-mRNA-1">
    <property type="protein sequence ID" value="ALUE_0001830001-mRNA-1"/>
    <property type="gene ID" value="ALUE_0001830001"/>
</dbReference>
<dbReference type="GO" id="GO:0005385">
    <property type="term" value="F:zinc ion transmembrane transporter activity"/>
    <property type="evidence" value="ECO:0007669"/>
    <property type="project" value="TreeGrafter"/>
</dbReference>
<dbReference type="AlphaFoldDB" id="A0A0M3IID6"/>
<dbReference type="FunFam" id="1.20.1510.10:FF:000027">
    <property type="entry name" value="Zinc transporter ttm-1"/>
    <property type="match status" value="1"/>
</dbReference>
<feature type="transmembrane region" description="Helical" evidence="9">
    <location>
        <begin position="146"/>
        <end position="169"/>
    </location>
</feature>
<dbReference type="SUPFAM" id="SSF160240">
    <property type="entry name" value="Cation efflux protein cytoplasmic domain-like"/>
    <property type="match status" value="1"/>
</dbReference>
<name>A0A0M3IID6_ASCLU</name>
<feature type="transmembrane region" description="Helical" evidence="9">
    <location>
        <begin position="78"/>
        <end position="96"/>
    </location>
</feature>
<dbReference type="NCBIfam" id="TIGR01297">
    <property type="entry name" value="CDF"/>
    <property type="match status" value="1"/>
</dbReference>